<feature type="domain" description="Heterokaryon incompatibility" evidence="1">
    <location>
        <begin position="208"/>
        <end position="355"/>
    </location>
</feature>
<name>A0ABR3TYR1_9PEZI</name>
<dbReference type="PANTHER" id="PTHR33112">
    <property type="entry name" value="DOMAIN PROTEIN, PUTATIVE-RELATED"/>
    <property type="match status" value="1"/>
</dbReference>
<gene>
    <name evidence="2" type="ORF">SLS58_002893</name>
</gene>
<dbReference type="EMBL" id="JAKEKT020000013">
    <property type="protein sequence ID" value="KAL1647122.1"/>
    <property type="molecule type" value="Genomic_DNA"/>
</dbReference>
<proteinExistence type="predicted"/>
<evidence type="ECO:0000313" key="2">
    <source>
        <dbReference type="EMBL" id="KAL1647122.1"/>
    </source>
</evidence>
<sequence>MAGEIEKRVARQTCSLCSFVIRTCERAIQDAALEMDEIEVSLKTIGLFVIDSGADTPMNRIELMVEAWGDWESIEHPRDRDADFVIPFSVPVEDPASKYVSPLLGSRITSWETILANAPWSQGKQSDKATTKLSADFLNASRHVNTVHAAALPIVTARIDWGRVKGWIRHCRIYHLCEPQADLRFPADFRLVDTDQWCIVALRQPPRFVALSYVWGDPSRFADSMLTKRTVDAFKHPGALDTPSLPPTIRDAITACRSLEERYLWVDLLCIVQDSPEDKAQQIGAMTTIYTASAFVMVVAASRSMADRVPGISVDRPEQRHLGVHGVWLVQKDRDEFSMGIEQTKWFERGWTYQEWILPSRKLYLMAHEVWFQCQNLVIRENAFGEEWSEVEPNTSANLLAPPDMLFGDDGDSRWMKFSHHFNEYTRRNLTNRDDKLCAFEGRVFEPQQARNA</sequence>
<evidence type="ECO:0000313" key="3">
    <source>
        <dbReference type="Proteomes" id="UP001521184"/>
    </source>
</evidence>
<dbReference type="PANTHER" id="PTHR33112:SF12">
    <property type="entry name" value="HETEROKARYON INCOMPATIBILITY DOMAIN-CONTAINING PROTEIN"/>
    <property type="match status" value="1"/>
</dbReference>
<keyword evidence="3" id="KW-1185">Reference proteome</keyword>
<evidence type="ECO:0000259" key="1">
    <source>
        <dbReference type="Pfam" id="PF06985"/>
    </source>
</evidence>
<protein>
    <recommendedName>
        <fullName evidence="1">Heterokaryon incompatibility domain-containing protein</fullName>
    </recommendedName>
</protein>
<comment type="caution">
    <text evidence="2">The sequence shown here is derived from an EMBL/GenBank/DDBJ whole genome shotgun (WGS) entry which is preliminary data.</text>
</comment>
<dbReference type="InterPro" id="IPR010730">
    <property type="entry name" value="HET"/>
</dbReference>
<dbReference type="Proteomes" id="UP001521184">
    <property type="component" value="Unassembled WGS sequence"/>
</dbReference>
<reference evidence="2 3" key="1">
    <citation type="journal article" date="2023" name="Plant Dis.">
        <title>First Report of Diplodia intermedia Causing Canker and Dieback Diseases on Apple Trees in Canada.</title>
        <authorList>
            <person name="Ellouze W."/>
            <person name="Ilyukhin E."/>
            <person name="Sulman M."/>
            <person name="Ali S."/>
        </authorList>
    </citation>
    <scope>NUCLEOTIDE SEQUENCE [LARGE SCALE GENOMIC DNA]</scope>
    <source>
        <strain evidence="2 3">M45-28</strain>
    </source>
</reference>
<accession>A0ABR3TYR1</accession>
<organism evidence="2 3">
    <name type="scientific">Diplodia intermedia</name>
    <dbReference type="NCBI Taxonomy" id="856260"/>
    <lineage>
        <taxon>Eukaryota</taxon>
        <taxon>Fungi</taxon>
        <taxon>Dikarya</taxon>
        <taxon>Ascomycota</taxon>
        <taxon>Pezizomycotina</taxon>
        <taxon>Dothideomycetes</taxon>
        <taxon>Dothideomycetes incertae sedis</taxon>
        <taxon>Botryosphaeriales</taxon>
        <taxon>Botryosphaeriaceae</taxon>
        <taxon>Diplodia</taxon>
    </lineage>
</organism>
<dbReference type="Pfam" id="PF06985">
    <property type="entry name" value="HET"/>
    <property type="match status" value="1"/>
</dbReference>